<keyword evidence="3" id="KW-1185">Reference proteome</keyword>
<evidence type="ECO:0000313" key="2">
    <source>
        <dbReference type="EMBL" id="MEK0082951.1"/>
    </source>
</evidence>
<evidence type="ECO:0000256" key="1">
    <source>
        <dbReference type="ARBA" id="ARBA00005254"/>
    </source>
</evidence>
<name>A0ABU8XQ12_9PROT</name>
<dbReference type="RefSeq" id="WP_418158799.1">
    <property type="nucleotide sequence ID" value="NZ_JBBLZC010000005.1"/>
</dbReference>
<protein>
    <submittedName>
        <fullName evidence="2">Enoyl-CoA hydratase-related protein</fullName>
    </submittedName>
</protein>
<dbReference type="InterPro" id="IPR014748">
    <property type="entry name" value="Enoyl-CoA_hydra_C"/>
</dbReference>
<dbReference type="SUPFAM" id="SSF52096">
    <property type="entry name" value="ClpP/crotonase"/>
    <property type="match status" value="1"/>
</dbReference>
<dbReference type="PANTHER" id="PTHR42964:SF1">
    <property type="entry name" value="POLYKETIDE BIOSYNTHESIS ENOYL-COA HYDRATASE PKSH-RELATED"/>
    <property type="match status" value="1"/>
</dbReference>
<dbReference type="Pfam" id="PF00378">
    <property type="entry name" value="ECH_1"/>
    <property type="match status" value="1"/>
</dbReference>
<dbReference type="EMBL" id="JBBLZC010000005">
    <property type="protein sequence ID" value="MEK0082951.1"/>
    <property type="molecule type" value="Genomic_DNA"/>
</dbReference>
<comment type="caution">
    <text evidence="2">The sequence shown here is derived from an EMBL/GenBank/DDBJ whole genome shotgun (WGS) entry which is preliminary data.</text>
</comment>
<dbReference type="CDD" id="cd06558">
    <property type="entry name" value="crotonase-like"/>
    <property type="match status" value="1"/>
</dbReference>
<dbReference type="InterPro" id="IPR001753">
    <property type="entry name" value="Enoyl-CoA_hydra/iso"/>
</dbReference>
<dbReference type="InterPro" id="IPR051683">
    <property type="entry name" value="Enoyl-CoA_Hydratase/Isomerase"/>
</dbReference>
<comment type="similarity">
    <text evidence="1">Belongs to the enoyl-CoA hydratase/isomerase family.</text>
</comment>
<dbReference type="InterPro" id="IPR029045">
    <property type="entry name" value="ClpP/crotonase-like_dom_sf"/>
</dbReference>
<dbReference type="Gene3D" id="3.90.226.10">
    <property type="entry name" value="2-enoyl-CoA Hydratase, Chain A, domain 1"/>
    <property type="match status" value="1"/>
</dbReference>
<sequence>MSQDTPVVRVDRDGPLARVTLNRPEIHNAFDERLIEALAETFRHLAEDGTARAVLLAGAGKSFSAGADLNWMKRAAAYDEEQNRADARALELMLRRIDECPKPVIALVQGAAIGGGLGLVAACDIAIAGEAAQFATSEVRLGIVPAVISPFVVRAIGPRQARRWFLTAERFGAEEARRIGLVHEVVPTEHLEARGREIVAEIVKGGPEAIAEAKRLVRLVETMPQGGSILAEATVAMIAERRASPEGKEGIGAFLEKRKPAWIAGAEQA</sequence>
<gene>
    <name evidence="2" type="ORF">U1T56_07300</name>
</gene>
<accession>A0ABU8XQ12</accession>
<reference evidence="2 3" key="1">
    <citation type="submission" date="2024-01" db="EMBL/GenBank/DDBJ databases">
        <title>Multi-omics insights into the function and evolution of sodium benzoate biodegradation pathways in Benzoatithermus flavus gen. nov., sp. nov. from hot spring.</title>
        <authorList>
            <person name="Hu C.-J."/>
            <person name="Li W.-J."/>
        </authorList>
    </citation>
    <scope>NUCLEOTIDE SEQUENCE [LARGE SCALE GENOMIC DNA]</scope>
    <source>
        <strain evidence="2 3">SYSU G07066</strain>
    </source>
</reference>
<organism evidence="2 3">
    <name type="scientific">Benzoatithermus flavus</name>
    <dbReference type="NCBI Taxonomy" id="3108223"/>
    <lineage>
        <taxon>Bacteria</taxon>
        <taxon>Pseudomonadati</taxon>
        <taxon>Pseudomonadota</taxon>
        <taxon>Alphaproteobacteria</taxon>
        <taxon>Geminicoccales</taxon>
        <taxon>Geminicoccaceae</taxon>
        <taxon>Benzoatithermus</taxon>
    </lineage>
</organism>
<dbReference type="Gene3D" id="1.10.12.10">
    <property type="entry name" value="Lyase 2-enoyl-coa Hydratase, Chain A, domain 2"/>
    <property type="match status" value="1"/>
</dbReference>
<dbReference type="Proteomes" id="UP001375743">
    <property type="component" value="Unassembled WGS sequence"/>
</dbReference>
<proteinExistence type="inferred from homology"/>
<evidence type="ECO:0000313" key="3">
    <source>
        <dbReference type="Proteomes" id="UP001375743"/>
    </source>
</evidence>
<dbReference type="PANTHER" id="PTHR42964">
    <property type="entry name" value="ENOYL-COA HYDRATASE"/>
    <property type="match status" value="1"/>
</dbReference>